<proteinExistence type="predicted"/>
<dbReference type="InterPro" id="IPR050902">
    <property type="entry name" value="ABC_Transporter_SBP"/>
</dbReference>
<sequence>MTILPQGSWPDRDAGGAGQPVSLGSQAEPRPVPLSVPSPPATPNATAPVAPSGPPSRRALLSGLAGLGAGFLSVARNAAAQGGPKASWPREVTDLLGRRVTIASPPRAVLLGEGFQLLNLALIHPDPPSILAGTGGDLRSVDPMGDAALRLRFPGLARVPEITAGVGQGFSVERALGLRPDLVVLSAWQNASEETRRNVQVLAAAGVPVIFIDTFINPLANTLPTLRLLGEALGREEAAGAYIRFYEERLALIRARVAAAPPGPGVLMQAFPVRWPCCWVEGPGRSTGELLNLLGARNVARDALPGPGGGQVGMEQVLLMQPEVYIGTGLYRPGERLGIALGTGAPAEEARRSLAEALKAPELAYLPAVRSGRAHGLWNPFNGAAINIVALEAMARWVRPELFPELDPAATLDEINRRFSALPFEGTYWVSADPSRDRPGG</sequence>
<dbReference type="Proteomes" id="UP000580654">
    <property type="component" value="Unassembled WGS sequence"/>
</dbReference>
<reference evidence="3 4" key="1">
    <citation type="submission" date="2020-08" db="EMBL/GenBank/DDBJ databases">
        <title>Genomic Encyclopedia of Type Strains, Phase IV (KMG-IV): sequencing the most valuable type-strain genomes for metagenomic binning, comparative biology and taxonomic classification.</title>
        <authorList>
            <person name="Goeker M."/>
        </authorList>
    </citation>
    <scope>NUCLEOTIDE SEQUENCE [LARGE SCALE GENOMIC DNA]</scope>
    <source>
        <strain evidence="3 4">DSM 25622</strain>
    </source>
</reference>
<dbReference type="PROSITE" id="PS50983">
    <property type="entry name" value="FE_B12_PBP"/>
    <property type="match status" value="1"/>
</dbReference>
<organism evidence="3 4">
    <name type="scientific">Muricoccus pecuniae</name>
    <dbReference type="NCBI Taxonomy" id="693023"/>
    <lineage>
        <taxon>Bacteria</taxon>
        <taxon>Pseudomonadati</taxon>
        <taxon>Pseudomonadota</taxon>
        <taxon>Alphaproteobacteria</taxon>
        <taxon>Acetobacterales</taxon>
        <taxon>Roseomonadaceae</taxon>
        <taxon>Muricoccus</taxon>
    </lineage>
</organism>
<dbReference type="PANTHER" id="PTHR30535:SF34">
    <property type="entry name" value="MOLYBDATE-BINDING PROTEIN MOLA"/>
    <property type="match status" value="1"/>
</dbReference>
<evidence type="ECO:0000313" key="4">
    <source>
        <dbReference type="Proteomes" id="UP000580654"/>
    </source>
</evidence>
<dbReference type="RefSeq" id="WP_184512569.1">
    <property type="nucleotide sequence ID" value="NZ_JACIJD010000001.1"/>
</dbReference>
<dbReference type="Pfam" id="PF01497">
    <property type="entry name" value="Peripla_BP_2"/>
    <property type="match status" value="1"/>
</dbReference>
<keyword evidence="4" id="KW-1185">Reference proteome</keyword>
<accession>A0A840Y7S4</accession>
<dbReference type="InterPro" id="IPR002491">
    <property type="entry name" value="ABC_transptr_periplasmic_BD"/>
</dbReference>
<dbReference type="AlphaFoldDB" id="A0A840Y7S4"/>
<feature type="compositionally biased region" description="Pro residues" evidence="1">
    <location>
        <begin position="30"/>
        <end position="42"/>
    </location>
</feature>
<evidence type="ECO:0000259" key="2">
    <source>
        <dbReference type="PROSITE" id="PS50983"/>
    </source>
</evidence>
<protein>
    <submittedName>
        <fullName evidence="3">Iron complex transport system substrate-binding protein</fullName>
    </submittedName>
</protein>
<feature type="region of interest" description="Disordered" evidence="1">
    <location>
        <begin position="1"/>
        <end position="56"/>
    </location>
</feature>
<dbReference type="SUPFAM" id="SSF53807">
    <property type="entry name" value="Helical backbone' metal receptor"/>
    <property type="match status" value="1"/>
</dbReference>
<dbReference type="Gene3D" id="3.40.50.1980">
    <property type="entry name" value="Nitrogenase molybdenum iron protein domain"/>
    <property type="match status" value="2"/>
</dbReference>
<name>A0A840Y7S4_9PROT</name>
<comment type="caution">
    <text evidence="3">The sequence shown here is derived from an EMBL/GenBank/DDBJ whole genome shotgun (WGS) entry which is preliminary data.</text>
</comment>
<feature type="compositionally biased region" description="Low complexity" evidence="1">
    <location>
        <begin position="43"/>
        <end position="56"/>
    </location>
</feature>
<evidence type="ECO:0000313" key="3">
    <source>
        <dbReference type="EMBL" id="MBB5692001.1"/>
    </source>
</evidence>
<feature type="domain" description="Fe/B12 periplasmic-binding" evidence="2">
    <location>
        <begin position="107"/>
        <end position="406"/>
    </location>
</feature>
<evidence type="ECO:0000256" key="1">
    <source>
        <dbReference type="SAM" id="MobiDB-lite"/>
    </source>
</evidence>
<dbReference type="PANTHER" id="PTHR30535">
    <property type="entry name" value="VITAMIN B12-BINDING PROTEIN"/>
    <property type="match status" value="1"/>
</dbReference>
<gene>
    <name evidence="3" type="ORF">FHS87_000012</name>
</gene>
<dbReference type="EMBL" id="JACIJD010000001">
    <property type="protein sequence ID" value="MBB5692001.1"/>
    <property type="molecule type" value="Genomic_DNA"/>
</dbReference>